<dbReference type="KEGG" id="lsf:I8J32_017170"/>
<evidence type="ECO:0000256" key="2">
    <source>
        <dbReference type="ARBA" id="ARBA00023136"/>
    </source>
</evidence>
<protein>
    <recommendedName>
        <fullName evidence="6">Glycine zipper 2TM domain-containing protein</fullName>
    </recommendedName>
</protein>
<evidence type="ECO:0000256" key="3">
    <source>
        <dbReference type="SAM" id="SignalP"/>
    </source>
</evidence>
<name>A0A975ASJ5_9GAMM</name>
<evidence type="ECO:0000256" key="1">
    <source>
        <dbReference type="ARBA" id="ARBA00004370"/>
    </source>
</evidence>
<dbReference type="PANTHER" id="PTHR35603">
    <property type="match status" value="1"/>
</dbReference>
<dbReference type="RefSeq" id="WP_200613921.1">
    <property type="nucleotide sequence ID" value="NZ_CP071518.1"/>
</dbReference>
<dbReference type="InterPro" id="IPR051407">
    <property type="entry name" value="Bact_OM_lipoprot/Surf_antigen"/>
</dbReference>
<dbReference type="EMBL" id="CP071518">
    <property type="protein sequence ID" value="QSX78353.1"/>
    <property type="molecule type" value="Genomic_DNA"/>
</dbReference>
<evidence type="ECO:0008006" key="6">
    <source>
        <dbReference type="Google" id="ProtNLM"/>
    </source>
</evidence>
<evidence type="ECO:0000313" key="4">
    <source>
        <dbReference type="EMBL" id="QSX78353.1"/>
    </source>
</evidence>
<keyword evidence="3" id="KW-0732">Signal</keyword>
<feature type="signal peptide" evidence="3">
    <location>
        <begin position="1"/>
        <end position="22"/>
    </location>
</feature>
<organism evidence="4 5">
    <name type="scientific">Agrilutibacter solisilvae</name>
    <dbReference type="NCBI Taxonomy" id="2763317"/>
    <lineage>
        <taxon>Bacteria</taxon>
        <taxon>Pseudomonadati</taxon>
        <taxon>Pseudomonadota</taxon>
        <taxon>Gammaproteobacteria</taxon>
        <taxon>Lysobacterales</taxon>
        <taxon>Lysobacteraceae</taxon>
        <taxon>Agrilutibacter</taxon>
    </lineage>
</organism>
<feature type="chain" id="PRO_5037631581" description="Glycine zipper 2TM domain-containing protein" evidence="3">
    <location>
        <begin position="23"/>
        <end position="261"/>
    </location>
</feature>
<keyword evidence="2" id="KW-0472">Membrane</keyword>
<dbReference type="PANTHER" id="PTHR35603:SF2">
    <property type="entry name" value="OUTER MEMBRANE LIPOPROTEIN"/>
    <property type="match status" value="1"/>
</dbReference>
<comment type="subcellular location">
    <subcellularLocation>
        <location evidence="1">Membrane</location>
    </subcellularLocation>
</comment>
<proteinExistence type="predicted"/>
<keyword evidence="5" id="KW-1185">Reference proteome</keyword>
<dbReference type="Proteomes" id="UP000639274">
    <property type="component" value="Chromosome"/>
</dbReference>
<dbReference type="GO" id="GO:0016020">
    <property type="term" value="C:membrane"/>
    <property type="evidence" value="ECO:0007669"/>
    <property type="project" value="UniProtKB-SubCell"/>
</dbReference>
<accession>A0A975ASJ5</accession>
<reference evidence="4 5" key="1">
    <citation type="submission" date="2021-03" db="EMBL/GenBank/DDBJ databases">
        <title>Lysobacter sp. nov. isolated from soil of gangwondo yeongwol, south Korea.</title>
        <authorList>
            <person name="Kim K.R."/>
            <person name="Kim K.H."/>
            <person name="Jeon C.O."/>
        </authorList>
    </citation>
    <scope>NUCLEOTIDE SEQUENCE [LARGE SCALE GENOMIC DNA]</scope>
    <source>
        <strain evidence="4 5">R19</strain>
    </source>
</reference>
<dbReference type="AlphaFoldDB" id="A0A975ASJ5"/>
<sequence length="261" mass="27924">MKRVLVTSLALCLAATTGLAQAQTYNGSSSNGQSYGQSTGTRYDYARVLRVDPVFDSGYNGGSYPTSGQRCYERQQQVAGDRYNNNGYNNGGYSNNGYSNNGYNNGGYSNNGYSNNGYNNNGYNDGAYDQYGNRRYGTQTGATVATVIGGILGAAIGSQVGGGSARYATSAIGSMVGGMAGRSVYEQRQRAAQQQARVGTVTVCDPVPADRPYDSYQTGQSGDRSVNAYDVTYEYAGQQYTARTSYHPGDRIRVRVDVHAE</sequence>
<evidence type="ECO:0000313" key="5">
    <source>
        <dbReference type="Proteomes" id="UP000639274"/>
    </source>
</evidence>
<gene>
    <name evidence="4" type="ORF">I8J32_017170</name>
</gene>